<protein>
    <submittedName>
        <fullName evidence="1">Uncharacterized protein</fullName>
    </submittedName>
</protein>
<sequence>PTALPSQSALTARPAHRMSRSHCIMAVSSRTLCTWATAWRSWTSIISRRALLRRQLLRTCHRARMLCRQAPTWCTSSSMVCRLWGSSSRSLL</sequence>
<name>A0ACC3DKY5_9PEZI</name>
<accession>A0ACC3DKY5</accession>
<evidence type="ECO:0000313" key="2">
    <source>
        <dbReference type="Proteomes" id="UP001186974"/>
    </source>
</evidence>
<proteinExistence type="predicted"/>
<organism evidence="1 2">
    <name type="scientific">Coniosporium uncinatum</name>
    <dbReference type="NCBI Taxonomy" id="93489"/>
    <lineage>
        <taxon>Eukaryota</taxon>
        <taxon>Fungi</taxon>
        <taxon>Dikarya</taxon>
        <taxon>Ascomycota</taxon>
        <taxon>Pezizomycotina</taxon>
        <taxon>Dothideomycetes</taxon>
        <taxon>Dothideomycetes incertae sedis</taxon>
        <taxon>Coniosporium</taxon>
    </lineage>
</organism>
<keyword evidence="2" id="KW-1185">Reference proteome</keyword>
<feature type="non-terminal residue" evidence="1">
    <location>
        <position position="92"/>
    </location>
</feature>
<gene>
    <name evidence="1" type="ORF">LTS18_010481</name>
</gene>
<dbReference type="Proteomes" id="UP001186974">
    <property type="component" value="Unassembled WGS sequence"/>
</dbReference>
<evidence type="ECO:0000313" key="1">
    <source>
        <dbReference type="EMBL" id="KAK3077361.1"/>
    </source>
</evidence>
<comment type="caution">
    <text evidence="1">The sequence shown here is derived from an EMBL/GenBank/DDBJ whole genome shotgun (WGS) entry which is preliminary data.</text>
</comment>
<dbReference type="EMBL" id="JAWDJW010002936">
    <property type="protein sequence ID" value="KAK3077361.1"/>
    <property type="molecule type" value="Genomic_DNA"/>
</dbReference>
<reference evidence="1" key="1">
    <citation type="submission" date="2024-09" db="EMBL/GenBank/DDBJ databases">
        <title>Black Yeasts Isolated from many extreme environments.</title>
        <authorList>
            <person name="Coleine C."/>
            <person name="Stajich J.E."/>
            <person name="Selbmann L."/>
        </authorList>
    </citation>
    <scope>NUCLEOTIDE SEQUENCE</scope>
    <source>
        <strain evidence="1">CCFEE 5737</strain>
    </source>
</reference>
<feature type="non-terminal residue" evidence="1">
    <location>
        <position position="1"/>
    </location>
</feature>